<reference evidence="1" key="1">
    <citation type="submission" date="2022-10" db="EMBL/GenBank/DDBJ databases">
        <title>Genome Sequence of Xylaria curta.</title>
        <authorList>
            <person name="Buettner E."/>
        </authorList>
    </citation>
    <scope>NUCLEOTIDE SEQUENCE</scope>
    <source>
        <strain evidence="1">Babe10</strain>
    </source>
</reference>
<name>A0ACC1P1U8_9PEZI</name>
<gene>
    <name evidence="1" type="ORF">NUW58_g5730</name>
</gene>
<evidence type="ECO:0000313" key="1">
    <source>
        <dbReference type="EMBL" id="KAJ2985070.1"/>
    </source>
</evidence>
<sequence length="1280" mass="138801">MEEKTTTPAIAATQESSQEPSAPAQEDGQQMKAFDAYITVIAVQRIFKYGTSKEYALQIVALAGALASGVGMALVNLVFGQFITVTINYTTGVTSDEAFREEAARLALYFFIIGIARFFLTWLYSTTSTMAAYRIARNIRHEYLRSALSQEVAYFDAGTSGSVAVQATTNGKLIQAGVSEKLGLVFQGLSALISSFVLAFVTQWKLTLIALVIVPATLLAIGIASTLEAKLESEILAVLAQASSLAESLLSTARTVHAFGLRQRLVNDFDKHVTKVHAIGGKKSPLLGALFSAEYSIVYAGVALAFWQGIRMIASGEVSEPGDIFTVLLSVIVAATSLTSTAPYLVEFTRAAAAAAELFKLIDRKSKIDPMDTSGEQPSEIIGDLNVSQVTFSYPMRPGAIVLGNFSLQIPAGKVTALVGESGSGKSTIIGLIERWYNPLSGSVTLDGRPIDQLNLNWLRKNIRLVQQEPVLFSGTVFQNICNGLIGTPWENETEAEKRKRVEEAAKVAFAHDFISALPDGYDTIIGERGGLLSGGQKQRVAIARSIISEPRVLLLDEATSALDPHAEEIVQRALDNASKGRTTVTIAHKLATIRNADNIVVMRKGQIVEQGTHSSLIAANGAYTRLVRAQDLTTPSKSGNSSDSETDGPEEPSISKDPELVKTLTRYSTSARDQMELQRERDNFDHHKSLGLLQVVIRMVKSTPELKWAYVVLIIGCLGGAAAFPGQAILMSKIIEVFEYTGSELTRRGDFFALMFFVLALGALVIYFVVGYAANVIAQQISHRYRCQLLGDVLRQDLQFFDRPENTTGALASRIDSYPQALLELMGFNIGLILISTVGVIASAIVAFAYGWKLALVIVFGGLPPLLVAGYARIRIEGRMEHTISKKFATSASIASESVNAIRTVSSLAIEKSVLDSYTRELDQAVALSTKPVLAVMFAFAFTQSVEYSFQALGFWYGCRLVSFGELSLVNFFVAFLGVFFAGQQASILFGFTSSMTKARNAANYIFWLEELQPTISDSSTNRELGPKGFQSIDLESLQFSYPMRPHARILKGIDLEIKKGQFVAFVGASGCGKSTMIAMLERFYDPTSGHIKIDSLALDVMSPSLYRDQVALVQQEPALYPGSIRENIRMGIPTDDPSSIPDSTVEAACRAANAWNFISSLPEGLNTPCGTNGLQLSGGQRQRIAIARALIRNPQVLLLDEATSALDTESERIVQDAINEAAAGDRITIAVAHRLSTVRHADMICVFDNGRIAEIGTHEELLAVGKLYKKMCEAQSLA</sequence>
<evidence type="ECO:0000313" key="2">
    <source>
        <dbReference type="Proteomes" id="UP001143856"/>
    </source>
</evidence>
<dbReference type="EMBL" id="JAPDGR010001170">
    <property type="protein sequence ID" value="KAJ2985070.1"/>
    <property type="molecule type" value="Genomic_DNA"/>
</dbReference>
<protein>
    <submittedName>
        <fullName evidence="1">Uncharacterized protein</fullName>
    </submittedName>
</protein>
<comment type="caution">
    <text evidence="1">The sequence shown here is derived from an EMBL/GenBank/DDBJ whole genome shotgun (WGS) entry which is preliminary data.</text>
</comment>
<dbReference type="Proteomes" id="UP001143856">
    <property type="component" value="Unassembled WGS sequence"/>
</dbReference>
<organism evidence="1 2">
    <name type="scientific">Xylaria curta</name>
    <dbReference type="NCBI Taxonomy" id="42375"/>
    <lineage>
        <taxon>Eukaryota</taxon>
        <taxon>Fungi</taxon>
        <taxon>Dikarya</taxon>
        <taxon>Ascomycota</taxon>
        <taxon>Pezizomycotina</taxon>
        <taxon>Sordariomycetes</taxon>
        <taxon>Xylariomycetidae</taxon>
        <taxon>Xylariales</taxon>
        <taxon>Xylariaceae</taxon>
        <taxon>Xylaria</taxon>
    </lineage>
</organism>
<keyword evidence="2" id="KW-1185">Reference proteome</keyword>
<accession>A0ACC1P1U8</accession>
<proteinExistence type="predicted"/>